<proteinExistence type="predicted"/>
<keyword evidence="3" id="KW-1185">Reference proteome</keyword>
<dbReference type="GO" id="GO:0003824">
    <property type="term" value="F:catalytic activity"/>
    <property type="evidence" value="ECO:0007669"/>
    <property type="project" value="InterPro"/>
</dbReference>
<organism evidence="2 3">
    <name type="scientific">Methylobacterium terrae</name>
    <dbReference type="NCBI Taxonomy" id="2202827"/>
    <lineage>
        <taxon>Bacteria</taxon>
        <taxon>Pseudomonadati</taxon>
        <taxon>Pseudomonadota</taxon>
        <taxon>Alphaproteobacteria</taxon>
        <taxon>Hyphomicrobiales</taxon>
        <taxon>Methylobacteriaceae</taxon>
        <taxon>Methylobacterium</taxon>
    </lineage>
</organism>
<dbReference type="AlphaFoldDB" id="A0A2U8WP93"/>
<evidence type="ECO:0000313" key="3">
    <source>
        <dbReference type="Proteomes" id="UP000245444"/>
    </source>
</evidence>
<dbReference type="KEGG" id="mtea:DK419_18555"/>
<sequence>MAAQPSATNPADLPATELLRLYANRTLSPVAVAEAVIARAEAAEPHLHALYAFAPDEALASARASEARWTRGEALPLDGVPVTIKENIATQGVPMPLGTAARDDAPPSLRDAPATARLREDGAVILAHTTMPDYGMLSSGLSSFHPLTRNPWDPTKGPGGSSAGSGAAAAAGYGPLHLGTDIGGSIRLPASWCGVVGLKPSHGRVPLDPPYYGRCAGPLARTVADAALMMRTLSRPDERDPTALPPADLPWLDLDGLDVKGLRLGLVMEAGAGLALDPANRAVIETAARLLAEAGAIVEPVPAFLTQAMLDGLDLFWRQRASLDIEALDEPRRARVLPFIRDWAAGGRALSGATVFHGMSQMAAMRDAGLAAIRPFDFLIGPVSPNPPFPAEHASPTNDPARAMAHIAYTVPFNMSEQPAISVPAGFTPDGLPVGLQIAGRRFDDVGVLRVARAFERIRPALRPWPVVSQSGPRVPSFR</sequence>
<evidence type="ECO:0000259" key="1">
    <source>
        <dbReference type="Pfam" id="PF01425"/>
    </source>
</evidence>
<protein>
    <submittedName>
        <fullName evidence="2">Amidase</fullName>
    </submittedName>
</protein>
<evidence type="ECO:0000313" key="2">
    <source>
        <dbReference type="EMBL" id="AWN48085.1"/>
    </source>
</evidence>
<reference evidence="2 3" key="1">
    <citation type="submission" date="2018-05" db="EMBL/GenBank/DDBJ databases">
        <title>Complete Genome Sequence of Methylobacterium sp. 17Sr1-28.</title>
        <authorList>
            <person name="Srinivasan S."/>
        </authorList>
    </citation>
    <scope>NUCLEOTIDE SEQUENCE [LARGE SCALE GENOMIC DNA]</scope>
    <source>
        <strain evidence="2 3">17Sr1-28</strain>
    </source>
</reference>
<dbReference type="RefSeq" id="WP_109960400.1">
    <property type="nucleotide sequence ID" value="NZ_CP029553.1"/>
</dbReference>
<gene>
    <name evidence="2" type="ORF">DK419_18555</name>
</gene>
<dbReference type="Gene3D" id="3.90.1300.10">
    <property type="entry name" value="Amidase signature (AS) domain"/>
    <property type="match status" value="1"/>
</dbReference>
<dbReference type="OrthoDB" id="9814821at2"/>
<dbReference type="PANTHER" id="PTHR11895:SF173">
    <property type="entry name" value="GLUTAMYL-TRNA AMIDOTRANSFERASE SUBUNIT A"/>
    <property type="match status" value="1"/>
</dbReference>
<dbReference type="PANTHER" id="PTHR11895">
    <property type="entry name" value="TRANSAMIDASE"/>
    <property type="match status" value="1"/>
</dbReference>
<name>A0A2U8WP93_9HYPH</name>
<dbReference type="Proteomes" id="UP000245444">
    <property type="component" value="Chromosome"/>
</dbReference>
<dbReference type="SUPFAM" id="SSF75304">
    <property type="entry name" value="Amidase signature (AS) enzymes"/>
    <property type="match status" value="1"/>
</dbReference>
<dbReference type="InterPro" id="IPR036928">
    <property type="entry name" value="AS_sf"/>
</dbReference>
<accession>A0A2U8WP93</accession>
<dbReference type="InterPro" id="IPR023631">
    <property type="entry name" value="Amidase_dom"/>
</dbReference>
<dbReference type="Pfam" id="PF01425">
    <property type="entry name" value="Amidase"/>
    <property type="match status" value="1"/>
</dbReference>
<dbReference type="NCBIfam" id="NF005450">
    <property type="entry name" value="PRK07042.1"/>
    <property type="match status" value="1"/>
</dbReference>
<dbReference type="InterPro" id="IPR000120">
    <property type="entry name" value="Amidase"/>
</dbReference>
<feature type="domain" description="Amidase" evidence="1">
    <location>
        <begin position="32"/>
        <end position="449"/>
    </location>
</feature>
<dbReference type="EMBL" id="CP029553">
    <property type="protein sequence ID" value="AWN48085.1"/>
    <property type="molecule type" value="Genomic_DNA"/>
</dbReference>